<dbReference type="Proteomes" id="UP000053235">
    <property type="component" value="Unassembled WGS sequence"/>
</dbReference>
<keyword evidence="2" id="KW-0645">Protease</keyword>
<protein>
    <submittedName>
        <fullName evidence="2">ATP-dependent zinc metalloprotease FtsH</fullName>
        <ecNumber evidence="2">3.4.24.-</ecNumber>
    </submittedName>
</protein>
<dbReference type="GO" id="GO:0005886">
    <property type="term" value="C:plasma membrane"/>
    <property type="evidence" value="ECO:0007669"/>
    <property type="project" value="TreeGrafter"/>
</dbReference>
<feature type="domain" description="AAA+ ATPase" evidence="1">
    <location>
        <begin position="241"/>
        <end position="380"/>
    </location>
</feature>
<sequence length="645" mass="71091">MPSVLRRYFQFEKPRFHQFLAHCIVRRALRSVPEMKLSDPPVIGIVAGENPPVDEIQDALTLLRLPNLDFLRERFPDPLTVFIDCEPAGARRHRQLEKTEGEFLVALKGKKAIFAVAEEEQDLPDLFRKIADTVIHLEGPTPRHIQAAFAYCVGVDISLEEAGQLTNHSLFDLTMAASRGKSWRKVLDAISEDKSKADGCPAVGELSLETLAGLGAAGEWGSELAADLKEWRAGELPWSDANRGVLLSGPPGTGKTTYAKALARSCGVELVASSLAQWQSAGHLGDLLKAMRRTFAEARKKAPCVLFLDEFDSVGDRRTVRGENAPYVVEKINGLLECLDGIEDREGIVVVAACNFPEFVDPAFLRPGRLEKTIRIPLPDRQAREQILRWHLKGTLEGEDLAVIADRLEGHSGADIEKLVRDARRVARKERRNLQRDDLVARLPKRIALSREDLRRVAVHEAGHAIVQAKVGDGEIVRLRVEPELAMQGTKVEVGCLEIKKSALKGRTRRDYEAQLMVHLAGLAAEELVFGEIADGGGGGSGSDLAFATQIATEMEASLGFGDSLVHMVPSGSKQVREVLLTDHTLRRRVEASLDKAYEDARAVLEENEPAHQALVDALMQRHKLEGREVLEIISGANASVWRAF</sequence>
<dbReference type="STRING" id="388408.LAX5112_03286"/>
<dbReference type="PANTHER" id="PTHR23076:SF97">
    <property type="entry name" value="ATP-DEPENDENT ZINC METALLOPROTEASE YME1L1"/>
    <property type="match status" value="1"/>
</dbReference>
<gene>
    <name evidence="2" type="primary">ftsH_2</name>
    <name evidence="2" type="ORF">LAX5112_03286</name>
</gene>
<dbReference type="PANTHER" id="PTHR23076">
    <property type="entry name" value="METALLOPROTEASE M41 FTSH"/>
    <property type="match status" value="1"/>
</dbReference>
<dbReference type="InterPro" id="IPR003593">
    <property type="entry name" value="AAA+_ATPase"/>
</dbReference>
<dbReference type="GO" id="GO:0004176">
    <property type="term" value="F:ATP-dependent peptidase activity"/>
    <property type="evidence" value="ECO:0007669"/>
    <property type="project" value="InterPro"/>
</dbReference>
<dbReference type="RefSeq" id="WP_082429125.1">
    <property type="nucleotide sequence ID" value="NZ_CXWD01000013.1"/>
</dbReference>
<dbReference type="InterPro" id="IPR000642">
    <property type="entry name" value="Peptidase_M41"/>
</dbReference>
<proteinExistence type="predicted"/>
<keyword evidence="3" id="KW-1185">Reference proteome</keyword>
<dbReference type="InterPro" id="IPR003959">
    <property type="entry name" value="ATPase_AAA_core"/>
</dbReference>
<dbReference type="SUPFAM" id="SSF140990">
    <property type="entry name" value="FtsH protease domain-like"/>
    <property type="match status" value="1"/>
</dbReference>
<accession>A0A0M7ACF0</accession>
<dbReference type="OrthoDB" id="9809379at2"/>
<reference evidence="3" key="1">
    <citation type="submission" date="2015-07" db="EMBL/GenBank/DDBJ databases">
        <authorList>
            <person name="Rodrigo-Torres Lidia"/>
            <person name="Arahal R.David."/>
        </authorList>
    </citation>
    <scope>NUCLEOTIDE SEQUENCE [LARGE SCALE GENOMIC DNA]</scope>
    <source>
        <strain evidence="3">CECT 5112</strain>
    </source>
</reference>
<name>A0A0M7ACF0_9HYPH</name>
<dbReference type="EMBL" id="CXWD01000013">
    <property type="protein sequence ID" value="CTQ72758.1"/>
    <property type="molecule type" value="Genomic_DNA"/>
</dbReference>
<dbReference type="Gene3D" id="3.40.50.300">
    <property type="entry name" value="P-loop containing nucleotide triphosphate hydrolases"/>
    <property type="match status" value="1"/>
</dbReference>
<dbReference type="AlphaFoldDB" id="A0A0M7ACF0"/>
<dbReference type="SUPFAM" id="SSF52540">
    <property type="entry name" value="P-loop containing nucleoside triphosphate hydrolases"/>
    <property type="match status" value="1"/>
</dbReference>
<dbReference type="InterPro" id="IPR027417">
    <property type="entry name" value="P-loop_NTPase"/>
</dbReference>
<dbReference type="SMART" id="SM00382">
    <property type="entry name" value="AAA"/>
    <property type="match status" value="1"/>
</dbReference>
<keyword evidence="2" id="KW-0482">Metalloprotease</keyword>
<dbReference type="GO" id="GO:0004222">
    <property type="term" value="F:metalloendopeptidase activity"/>
    <property type="evidence" value="ECO:0007669"/>
    <property type="project" value="InterPro"/>
</dbReference>
<dbReference type="Gene3D" id="1.20.58.760">
    <property type="entry name" value="Peptidase M41"/>
    <property type="match status" value="1"/>
</dbReference>
<dbReference type="GO" id="GO:0005524">
    <property type="term" value="F:ATP binding"/>
    <property type="evidence" value="ECO:0007669"/>
    <property type="project" value="InterPro"/>
</dbReference>
<dbReference type="EC" id="3.4.24.-" evidence="2"/>
<dbReference type="CDD" id="cd19481">
    <property type="entry name" value="RecA-like_protease"/>
    <property type="match status" value="1"/>
</dbReference>
<dbReference type="GO" id="GO:0016887">
    <property type="term" value="F:ATP hydrolysis activity"/>
    <property type="evidence" value="ECO:0007669"/>
    <property type="project" value="InterPro"/>
</dbReference>
<dbReference type="GO" id="GO:0006508">
    <property type="term" value="P:proteolysis"/>
    <property type="evidence" value="ECO:0007669"/>
    <property type="project" value="UniProtKB-KW"/>
</dbReference>
<keyword evidence="2" id="KW-0378">Hydrolase</keyword>
<dbReference type="GO" id="GO:0030163">
    <property type="term" value="P:protein catabolic process"/>
    <property type="evidence" value="ECO:0007669"/>
    <property type="project" value="TreeGrafter"/>
</dbReference>
<dbReference type="Pfam" id="PF00004">
    <property type="entry name" value="AAA"/>
    <property type="match status" value="1"/>
</dbReference>
<evidence type="ECO:0000259" key="1">
    <source>
        <dbReference type="SMART" id="SM00382"/>
    </source>
</evidence>
<organism evidence="2 3">
    <name type="scientific">Roseibium alexandrii</name>
    <dbReference type="NCBI Taxonomy" id="388408"/>
    <lineage>
        <taxon>Bacteria</taxon>
        <taxon>Pseudomonadati</taxon>
        <taxon>Pseudomonadota</taxon>
        <taxon>Alphaproteobacteria</taxon>
        <taxon>Hyphomicrobiales</taxon>
        <taxon>Stappiaceae</taxon>
        <taxon>Roseibium</taxon>
    </lineage>
</organism>
<evidence type="ECO:0000313" key="3">
    <source>
        <dbReference type="Proteomes" id="UP000053235"/>
    </source>
</evidence>
<dbReference type="Gene3D" id="1.10.8.60">
    <property type="match status" value="1"/>
</dbReference>
<dbReference type="InterPro" id="IPR037219">
    <property type="entry name" value="Peptidase_M41-like"/>
</dbReference>
<evidence type="ECO:0000313" key="2">
    <source>
        <dbReference type="EMBL" id="CTQ72758.1"/>
    </source>
</evidence>
<dbReference type="Pfam" id="PF01434">
    <property type="entry name" value="Peptidase_M41"/>
    <property type="match status" value="1"/>
</dbReference>